<feature type="compositionally biased region" description="Pro residues" evidence="1">
    <location>
        <begin position="45"/>
        <end position="55"/>
    </location>
</feature>
<proteinExistence type="predicted"/>
<accession>A0A3L6QEH6</accession>
<dbReference type="EMBL" id="PQIB02000012">
    <property type="protein sequence ID" value="RLM79044.1"/>
    <property type="molecule type" value="Genomic_DNA"/>
</dbReference>
<feature type="region of interest" description="Disordered" evidence="1">
    <location>
        <begin position="37"/>
        <end position="94"/>
    </location>
</feature>
<keyword evidence="2" id="KW-1133">Transmembrane helix</keyword>
<name>A0A3L6QEH6_PANMI</name>
<comment type="caution">
    <text evidence="3">The sequence shown here is derived from an EMBL/GenBank/DDBJ whole genome shotgun (WGS) entry which is preliminary data.</text>
</comment>
<evidence type="ECO:0000256" key="1">
    <source>
        <dbReference type="SAM" id="MobiDB-lite"/>
    </source>
</evidence>
<organism evidence="3 4">
    <name type="scientific">Panicum miliaceum</name>
    <name type="common">Proso millet</name>
    <name type="synonym">Broomcorn millet</name>
    <dbReference type="NCBI Taxonomy" id="4540"/>
    <lineage>
        <taxon>Eukaryota</taxon>
        <taxon>Viridiplantae</taxon>
        <taxon>Streptophyta</taxon>
        <taxon>Embryophyta</taxon>
        <taxon>Tracheophyta</taxon>
        <taxon>Spermatophyta</taxon>
        <taxon>Magnoliopsida</taxon>
        <taxon>Liliopsida</taxon>
        <taxon>Poales</taxon>
        <taxon>Poaceae</taxon>
        <taxon>PACMAD clade</taxon>
        <taxon>Panicoideae</taxon>
        <taxon>Panicodae</taxon>
        <taxon>Paniceae</taxon>
        <taxon>Panicinae</taxon>
        <taxon>Panicum</taxon>
        <taxon>Panicum sect. Panicum</taxon>
    </lineage>
</organism>
<feature type="transmembrane region" description="Helical" evidence="2">
    <location>
        <begin position="151"/>
        <end position="172"/>
    </location>
</feature>
<dbReference type="Proteomes" id="UP000275267">
    <property type="component" value="Unassembled WGS sequence"/>
</dbReference>
<gene>
    <name evidence="3" type="ORF">C2845_PM12G19880</name>
</gene>
<keyword evidence="2" id="KW-0812">Transmembrane</keyword>
<feature type="compositionally biased region" description="Low complexity" evidence="1">
    <location>
        <begin position="56"/>
        <end position="73"/>
    </location>
</feature>
<keyword evidence="2" id="KW-0472">Membrane</keyword>
<evidence type="ECO:0000313" key="4">
    <source>
        <dbReference type="Proteomes" id="UP000275267"/>
    </source>
</evidence>
<keyword evidence="4" id="KW-1185">Reference proteome</keyword>
<dbReference type="AlphaFoldDB" id="A0A3L6QEH6"/>
<evidence type="ECO:0000313" key="3">
    <source>
        <dbReference type="EMBL" id="RLM79044.1"/>
    </source>
</evidence>
<reference evidence="4" key="1">
    <citation type="journal article" date="2019" name="Nat. Commun.">
        <title>The genome of broomcorn millet.</title>
        <authorList>
            <person name="Zou C."/>
            <person name="Miki D."/>
            <person name="Li D."/>
            <person name="Tang Q."/>
            <person name="Xiao L."/>
            <person name="Rajput S."/>
            <person name="Deng P."/>
            <person name="Jia W."/>
            <person name="Huang R."/>
            <person name="Zhang M."/>
            <person name="Sun Y."/>
            <person name="Hu J."/>
            <person name="Fu X."/>
            <person name="Schnable P.S."/>
            <person name="Li F."/>
            <person name="Zhang H."/>
            <person name="Feng B."/>
            <person name="Zhu X."/>
            <person name="Liu R."/>
            <person name="Schnable J.C."/>
            <person name="Zhu J.-K."/>
            <person name="Zhang H."/>
        </authorList>
    </citation>
    <scope>NUCLEOTIDE SEQUENCE [LARGE SCALE GENOMIC DNA]</scope>
</reference>
<sequence>MFLYGAAMNRGGTRGLSTSRRGRYYRRTYYYGCACSGTASSPRRPSCPPPPPRARSPPTSTSSRWTSRPCRASSPRRESRWGSRSGRSRTHRRRTRRPWVTLLLPRTAATAPSNLRGQLELDVSSSPPCTLTECMIKCWNLLLPSFRKYKVYILFINTWLNYIAMLLCWLQLVFMSSSDNTWTTSPID</sequence>
<protein>
    <submittedName>
        <fullName evidence="3">Uncharacterized protein</fullName>
    </submittedName>
</protein>
<evidence type="ECO:0000256" key="2">
    <source>
        <dbReference type="SAM" id="Phobius"/>
    </source>
</evidence>